<protein>
    <submittedName>
        <fullName evidence="2">DUF2304 domain-containing protein</fullName>
    </submittedName>
</protein>
<feature type="transmembrane region" description="Helical" evidence="1">
    <location>
        <begin position="5"/>
        <end position="23"/>
    </location>
</feature>
<proteinExistence type="predicted"/>
<dbReference type="Proteomes" id="UP001597120">
    <property type="component" value="Unassembled WGS sequence"/>
</dbReference>
<keyword evidence="1" id="KW-1133">Transmembrane helix</keyword>
<feature type="transmembrane region" description="Helical" evidence="1">
    <location>
        <begin position="69"/>
        <end position="89"/>
    </location>
</feature>
<evidence type="ECO:0000313" key="3">
    <source>
        <dbReference type="Proteomes" id="UP001597120"/>
    </source>
</evidence>
<dbReference type="EMBL" id="JBHTIU010000010">
    <property type="protein sequence ID" value="MFD0868261.1"/>
    <property type="molecule type" value="Genomic_DNA"/>
</dbReference>
<keyword evidence="3" id="KW-1185">Reference proteome</keyword>
<keyword evidence="1" id="KW-0812">Transmembrane</keyword>
<sequence length="123" mass="14177">MTAYIFYLCFGLSFAFLIAILRLVRLKKLKEQYSFLWLALSGVMMVLSLFPYGLDWLAVRLNVSYPPSLLYVLAVLGILFILLHLTVAVSRLTERTTRLAQSAALYEERLRQLEEGRGQEENK</sequence>
<dbReference type="InterPro" id="IPR019277">
    <property type="entry name" value="DUF2304"/>
</dbReference>
<evidence type="ECO:0000313" key="2">
    <source>
        <dbReference type="EMBL" id="MFD0868261.1"/>
    </source>
</evidence>
<organism evidence="2 3">
    <name type="scientific">Paenibacillus residui</name>
    <dbReference type="NCBI Taxonomy" id="629724"/>
    <lineage>
        <taxon>Bacteria</taxon>
        <taxon>Bacillati</taxon>
        <taxon>Bacillota</taxon>
        <taxon>Bacilli</taxon>
        <taxon>Bacillales</taxon>
        <taxon>Paenibacillaceae</taxon>
        <taxon>Paenibacillus</taxon>
    </lineage>
</organism>
<gene>
    <name evidence="2" type="ORF">ACFQ03_03805</name>
</gene>
<accession>A0ABW3D4U4</accession>
<feature type="transmembrane region" description="Helical" evidence="1">
    <location>
        <begin position="35"/>
        <end position="54"/>
    </location>
</feature>
<keyword evidence="1" id="KW-0472">Membrane</keyword>
<comment type="caution">
    <text evidence="2">The sequence shown here is derived from an EMBL/GenBank/DDBJ whole genome shotgun (WGS) entry which is preliminary data.</text>
</comment>
<dbReference type="Pfam" id="PF10066">
    <property type="entry name" value="DUF2304"/>
    <property type="match status" value="1"/>
</dbReference>
<name>A0ABW3D4U4_9BACL</name>
<evidence type="ECO:0000256" key="1">
    <source>
        <dbReference type="SAM" id="Phobius"/>
    </source>
</evidence>
<dbReference type="RefSeq" id="WP_379286159.1">
    <property type="nucleotide sequence ID" value="NZ_JBHTIU010000010.1"/>
</dbReference>
<reference evidence="3" key="1">
    <citation type="journal article" date="2019" name="Int. J. Syst. Evol. Microbiol.">
        <title>The Global Catalogue of Microorganisms (GCM) 10K type strain sequencing project: providing services to taxonomists for standard genome sequencing and annotation.</title>
        <authorList>
            <consortium name="The Broad Institute Genomics Platform"/>
            <consortium name="The Broad Institute Genome Sequencing Center for Infectious Disease"/>
            <person name="Wu L."/>
            <person name="Ma J."/>
        </authorList>
    </citation>
    <scope>NUCLEOTIDE SEQUENCE [LARGE SCALE GENOMIC DNA]</scope>
    <source>
        <strain evidence="3">CCUG 57263</strain>
    </source>
</reference>